<evidence type="ECO:0000256" key="5">
    <source>
        <dbReference type="ARBA" id="ARBA00022801"/>
    </source>
</evidence>
<keyword evidence="4 7" id="KW-0645">Protease</keyword>
<keyword evidence="5 7" id="KW-0378">Hydrolase</keyword>
<evidence type="ECO:0000313" key="11">
    <source>
        <dbReference type="EMBL" id="ODM88960.1"/>
    </source>
</evidence>
<dbReference type="Pfam" id="PF00326">
    <property type="entry name" value="Peptidase_S9"/>
    <property type="match status" value="1"/>
</dbReference>
<evidence type="ECO:0000256" key="8">
    <source>
        <dbReference type="SAM" id="SignalP"/>
    </source>
</evidence>
<evidence type="ECO:0000256" key="3">
    <source>
        <dbReference type="ARBA" id="ARBA00016310"/>
    </source>
</evidence>
<evidence type="ECO:0000259" key="9">
    <source>
        <dbReference type="Pfam" id="PF00326"/>
    </source>
</evidence>
<dbReference type="SUPFAM" id="SSF53474">
    <property type="entry name" value="alpha/beta-Hydrolases"/>
    <property type="match status" value="1"/>
</dbReference>
<feature type="signal peptide" evidence="8">
    <location>
        <begin position="1"/>
        <end position="21"/>
    </location>
</feature>
<evidence type="ECO:0000259" key="10">
    <source>
        <dbReference type="Pfam" id="PF02897"/>
    </source>
</evidence>
<dbReference type="GO" id="GO:0070012">
    <property type="term" value="F:oligopeptidase activity"/>
    <property type="evidence" value="ECO:0007669"/>
    <property type="project" value="TreeGrafter"/>
</dbReference>
<evidence type="ECO:0000256" key="1">
    <source>
        <dbReference type="ARBA" id="ARBA00001070"/>
    </source>
</evidence>
<feature type="domain" description="Peptidase S9A N-terminal" evidence="10">
    <location>
        <begin position="193"/>
        <end position="398"/>
    </location>
</feature>
<accession>A0A1D2M7J9</accession>
<sequence length="557" mass="63664">MTFITIGIISLCLLENGLVSSSKFEYPPAHRNESVVDTYQSRTGDVKIKDPYRWLECPVRSDTLEFVKTQNKLFQEFVDSNPERSRIKEKVTLMNRYPKWDFPRKIGDWYYFTANDGSQEQSIYYKSKTWHRDNPEVVFDPNKLSKGDDVITIGVNSYNKDASILAYVALRNGLDSPKLIFPSLKSGSLEPLLNQKIMYHRLGTKQSEDILIAELPEEPEARIGSPMSYLNEGKTLVITKVGNGEAYAQNSLFTADIPSNITGKLKLEPFIPYMNAEFSIISVQNSSILVKTDRNAPNWKLVRIYLDNPEESNWETVIEEDPKMVLTWDKLIHAYLDDCLHWIRIRNLTDGEILVDRLPLERTNVNSFSSPEPDIFLFKVENATNPHTIYMLNFTKGLTNIELYSHFKLPNYEVDNTVWKEVFYTSYDGTKIHMFIVHKKNLKLDGSSFALVWGYGAFGTNIMPIYQPYRATLVENFNAVIALPNLRGGGEFGKKWNHLGQFANKQNSIDDFIAAAEYLIKHGYTSSQKVWAEGRSAGGLLIGAIINQTILHLACRQ</sequence>
<gene>
    <name evidence="11" type="ORF">Ocin01_17722</name>
</gene>
<dbReference type="OMA" id="HYEYLEN"/>
<comment type="caution">
    <text evidence="11">The sequence shown here is derived from an EMBL/GenBank/DDBJ whole genome shotgun (WGS) entry which is preliminary data.</text>
</comment>
<dbReference type="InterPro" id="IPR051167">
    <property type="entry name" value="Prolyl_oligopep/macrocyclase"/>
</dbReference>
<dbReference type="GO" id="GO:0005829">
    <property type="term" value="C:cytosol"/>
    <property type="evidence" value="ECO:0007669"/>
    <property type="project" value="TreeGrafter"/>
</dbReference>
<dbReference type="PROSITE" id="PS00708">
    <property type="entry name" value="PRO_ENDOPEP_SER"/>
    <property type="match status" value="1"/>
</dbReference>
<dbReference type="EMBL" id="LJIJ01003028">
    <property type="protein sequence ID" value="ODM88960.1"/>
    <property type="molecule type" value="Genomic_DNA"/>
</dbReference>
<keyword evidence="6 7" id="KW-0720">Serine protease</keyword>
<evidence type="ECO:0000256" key="7">
    <source>
        <dbReference type="RuleBase" id="RU368024"/>
    </source>
</evidence>
<keyword evidence="12" id="KW-1185">Reference proteome</keyword>
<keyword evidence="8" id="KW-0732">Signal</keyword>
<dbReference type="InterPro" id="IPR002471">
    <property type="entry name" value="Pept_S9_AS"/>
</dbReference>
<feature type="domain" description="Peptidase S9 prolyl oligopeptidase catalytic" evidence="9">
    <location>
        <begin position="470"/>
        <end position="548"/>
    </location>
</feature>
<evidence type="ECO:0000256" key="4">
    <source>
        <dbReference type="ARBA" id="ARBA00022670"/>
    </source>
</evidence>
<proteinExistence type="inferred from homology"/>
<dbReference type="PANTHER" id="PTHR42881">
    <property type="entry name" value="PROLYL ENDOPEPTIDASE"/>
    <property type="match status" value="1"/>
</dbReference>
<feature type="chain" id="PRO_5008903582" description="Prolyl endopeptidase" evidence="8">
    <location>
        <begin position="22"/>
        <end position="557"/>
    </location>
</feature>
<dbReference type="AlphaFoldDB" id="A0A1D2M7J9"/>
<dbReference type="SUPFAM" id="SSF50993">
    <property type="entry name" value="Peptidase/esterase 'gauge' domain"/>
    <property type="match status" value="1"/>
</dbReference>
<dbReference type="EC" id="3.4.21.-" evidence="7"/>
<evidence type="ECO:0000313" key="12">
    <source>
        <dbReference type="Proteomes" id="UP000094527"/>
    </source>
</evidence>
<organism evidence="11 12">
    <name type="scientific">Orchesella cincta</name>
    <name type="common">Springtail</name>
    <name type="synonym">Podura cincta</name>
    <dbReference type="NCBI Taxonomy" id="48709"/>
    <lineage>
        <taxon>Eukaryota</taxon>
        <taxon>Metazoa</taxon>
        <taxon>Ecdysozoa</taxon>
        <taxon>Arthropoda</taxon>
        <taxon>Hexapoda</taxon>
        <taxon>Collembola</taxon>
        <taxon>Entomobryomorpha</taxon>
        <taxon>Entomobryoidea</taxon>
        <taxon>Orchesellidae</taxon>
        <taxon>Orchesellinae</taxon>
        <taxon>Orchesella</taxon>
    </lineage>
</organism>
<dbReference type="InterPro" id="IPR002470">
    <property type="entry name" value="Peptidase_S9A"/>
</dbReference>
<protein>
    <recommendedName>
        <fullName evidence="3 7">Prolyl endopeptidase</fullName>
        <ecNumber evidence="7">3.4.21.-</ecNumber>
    </recommendedName>
</protein>
<reference evidence="11 12" key="1">
    <citation type="journal article" date="2016" name="Genome Biol. Evol.">
        <title>Gene Family Evolution Reflects Adaptation to Soil Environmental Stressors in the Genome of the Collembolan Orchesella cincta.</title>
        <authorList>
            <person name="Faddeeva-Vakhrusheva A."/>
            <person name="Derks M.F."/>
            <person name="Anvar S.Y."/>
            <person name="Agamennone V."/>
            <person name="Suring W."/>
            <person name="Smit S."/>
            <person name="van Straalen N.M."/>
            <person name="Roelofs D."/>
        </authorList>
    </citation>
    <scope>NUCLEOTIDE SEQUENCE [LARGE SCALE GENOMIC DNA]</scope>
    <source>
        <tissue evidence="11">Mixed pool</tissue>
    </source>
</reference>
<dbReference type="InterPro" id="IPR001375">
    <property type="entry name" value="Peptidase_S9_cat"/>
</dbReference>
<dbReference type="Gene3D" id="2.130.10.120">
    <property type="entry name" value="Prolyl oligopeptidase, N-terminal domain"/>
    <property type="match status" value="1"/>
</dbReference>
<comment type="similarity">
    <text evidence="2 7">Belongs to the peptidase S9A family.</text>
</comment>
<evidence type="ECO:0000256" key="6">
    <source>
        <dbReference type="ARBA" id="ARBA00022825"/>
    </source>
</evidence>
<dbReference type="PRINTS" id="PR00862">
    <property type="entry name" value="PROLIGOPTASE"/>
</dbReference>
<dbReference type="OrthoDB" id="248387at2759"/>
<dbReference type="Pfam" id="PF02897">
    <property type="entry name" value="Peptidase_S9_N"/>
    <property type="match status" value="2"/>
</dbReference>
<dbReference type="GO" id="GO:0006508">
    <property type="term" value="P:proteolysis"/>
    <property type="evidence" value="ECO:0007669"/>
    <property type="project" value="UniProtKB-KW"/>
</dbReference>
<dbReference type="PANTHER" id="PTHR42881:SF2">
    <property type="entry name" value="PROLYL ENDOPEPTIDASE"/>
    <property type="match status" value="1"/>
</dbReference>
<dbReference type="Proteomes" id="UP000094527">
    <property type="component" value="Unassembled WGS sequence"/>
</dbReference>
<dbReference type="Gene3D" id="3.40.50.1820">
    <property type="entry name" value="alpha/beta hydrolase"/>
    <property type="match status" value="2"/>
</dbReference>
<dbReference type="InterPro" id="IPR023302">
    <property type="entry name" value="Pept_S9A_N"/>
</dbReference>
<name>A0A1D2M7J9_ORCCI</name>
<dbReference type="GO" id="GO:0004252">
    <property type="term" value="F:serine-type endopeptidase activity"/>
    <property type="evidence" value="ECO:0007669"/>
    <property type="project" value="UniProtKB-UniRule"/>
</dbReference>
<dbReference type="InterPro" id="IPR029058">
    <property type="entry name" value="AB_hydrolase_fold"/>
</dbReference>
<evidence type="ECO:0000256" key="2">
    <source>
        <dbReference type="ARBA" id="ARBA00005228"/>
    </source>
</evidence>
<feature type="domain" description="Peptidase S9A N-terminal" evidence="10">
    <location>
        <begin position="27"/>
        <end position="187"/>
    </location>
</feature>
<comment type="catalytic activity">
    <reaction evidence="1">
        <text>Hydrolysis of Pro-|-Xaa &gt;&gt; Ala-|-Xaa in oligopeptides.</text>
        <dbReference type="EC" id="3.4.21.26"/>
    </reaction>
</comment>